<reference evidence="1 2" key="1">
    <citation type="submission" date="2019-03" db="EMBL/GenBank/DDBJ databases">
        <authorList>
            <consortium name="Pathogen Informatics"/>
        </authorList>
    </citation>
    <scope>NUCLEOTIDE SEQUENCE [LARGE SCALE GENOMIC DNA]</scope>
    <source>
        <strain evidence="1 2">NCTC12998</strain>
    </source>
</reference>
<proteinExistence type="predicted"/>
<gene>
    <name evidence="1" type="ORF">NCTC12998_02761</name>
</gene>
<evidence type="ECO:0000313" key="1">
    <source>
        <dbReference type="EMBL" id="VFS64982.1"/>
    </source>
</evidence>
<sequence length="180" mass="20890">MKKCKDLKHEKAKRRLESLMSEFSLENSSFAKFLRSIQLHSMALKSESVENQLLNLWIALESLVPTETKSNDSATIEHITDSIIPFLNITYIDSLIENLARDLLLWDRHILNSHFRGVPGTKSKHKLANIMILPDYEASRNSLSSKFRNYSLLSDRFEHIKNIISTLKPLKQLWIIIKQD</sequence>
<organism evidence="1 2">
    <name type="scientific">Raoultella planticola</name>
    <name type="common">Klebsiella planticola</name>
    <dbReference type="NCBI Taxonomy" id="575"/>
    <lineage>
        <taxon>Bacteria</taxon>
        <taxon>Pseudomonadati</taxon>
        <taxon>Pseudomonadota</taxon>
        <taxon>Gammaproteobacteria</taxon>
        <taxon>Enterobacterales</taxon>
        <taxon>Enterobacteriaceae</taxon>
        <taxon>Klebsiella/Raoultella group</taxon>
        <taxon>Raoultella</taxon>
    </lineage>
</organism>
<protein>
    <submittedName>
        <fullName evidence="1">Uncharacterized protein</fullName>
    </submittedName>
</protein>
<dbReference type="EMBL" id="CAADJE010000022">
    <property type="protein sequence ID" value="VFS64982.1"/>
    <property type="molecule type" value="Genomic_DNA"/>
</dbReference>
<dbReference type="Proteomes" id="UP000345637">
    <property type="component" value="Unassembled WGS sequence"/>
</dbReference>
<name>A0A485AWL4_RAOPL</name>
<accession>A0A485AWL4</accession>
<dbReference type="AlphaFoldDB" id="A0A485AWL4"/>
<evidence type="ECO:0000313" key="2">
    <source>
        <dbReference type="Proteomes" id="UP000345637"/>
    </source>
</evidence>